<keyword evidence="3" id="KW-1185">Reference proteome</keyword>
<dbReference type="GO" id="GO:0044877">
    <property type="term" value="F:protein-containing complex binding"/>
    <property type="evidence" value="ECO:0007669"/>
    <property type="project" value="TreeGrafter"/>
</dbReference>
<feature type="domain" description="NAD-dependent epimerase/dehydratase" evidence="1">
    <location>
        <begin position="22"/>
        <end position="223"/>
    </location>
</feature>
<dbReference type="Proteomes" id="UP001515480">
    <property type="component" value="Unassembled WGS sequence"/>
</dbReference>
<name>A0AB34K4B8_PRYPA</name>
<dbReference type="Pfam" id="PF01370">
    <property type="entry name" value="Epimerase"/>
    <property type="match status" value="1"/>
</dbReference>
<accession>A0AB34K4B8</accession>
<gene>
    <name evidence="2" type="ORF">AB1Y20_009383</name>
</gene>
<evidence type="ECO:0000313" key="2">
    <source>
        <dbReference type="EMBL" id="KAL1528012.1"/>
    </source>
</evidence>
<dbReference type="CDD" id="cd05271">
    <property type="entry name" value="NDUFA9_like_SDR_a"/>
    <property type="match status" value="1"/>
</dbReference>
<protein>
    <recommendedName>
        <fullName evidence="1">NAD-dependent epimerase/dehydratase domain-containing protein</fullName>
    </recommendedName>
</protein>
<proteinExistence type="predicted"/>
<dbReference type="GO" id="GO:0005739">
    <property type="term" value="C:mitochondrion"/>
    <property type="evidence" value="ECO:0007669"/>
    <property type="project" value="TreeGrafter"/>
</dbReference>
<dbReference type="Gene3D" id="3.40.50.720">
    <property type="entry name" value="NAD(P)-binding Rossmann-like Domain"/>
    <property type="match status" value="1"/>
</dbReference>
<evidence type="ECO:0000259" key="1">
    <source>
        <dbReference type="Pfam" id="PF01370"/>
    </source>
</evidence>
<dbReference type="InterPro" id="IPR001509">
    <property type="entry name" value="Epimerase_deHydtase"/>
</dbReference>
<dbReference type="EMBL" id="JBGBPQ010000002">
    <property type="protein sequence ID" value="KAL1528012.1"/>
    <property type="molecule type" value="Genomic_DNA"/>
</dbReference>
<dbReference type="InterPro" id="IPR036291">
    <property type="entry name" value="NAD(P)-bd_dom_sf"/>
</dbReference>
<dbReference type="SUPFAM" id="SSF51735">
    <property type="entry name" value="NAD(P)-binding Rossmann-fold domains"/>
    <property type="match status" value="1"/>
</dbReference>
<comment type="caution">
    <text evidence="2">The sequence shown here is derived from an EMBL/GenBank/DDBJ whole genome shotgun (WGS) entry which is preliminary data.</text>
</comment>
<sequence>MAATVSFNMHGGRSSVSGIKATVFGCTGFLGSYVVTRLGKIGSTVVLPYRGDEIYTRKLKPMGDLGQMNTFRMSIRKPEDIERAVAGSNVVINLLGHHLETSRWKFDDVHVHFPAALAEICKAQGVDRFIHMSALGSSENSPSKWLASKAKGEVVVRESFPGATIIRPSTMFGDEDRFLNRMAKLSQTLPFVPLVNADTTRYQPVYVDDVAAAIMGVLADPSFKGQTIDLAGPKVYTFEQLVDFVLKTIDEPPNAFNVPLPVGMLLARVMEVLPDAWITRDLLLRQSQDIVRLEGTGFEPFEIFPTPIEEIAARYLLRFRKTPMLVDDGKVIKAPTV</sequence>
<dbReference type="PANTHER" id="PTHR12126:SF11">
    <property type="entry name" value="NADH DEHYDROGENASE [UBIQUINONE] 1 ALPHA SUBCOMPLEX SUBUNIT 9, MITOCHONDRIAL"/>
    <property type="match status" value="1"/>
</dbReference>
<reference evidence="2 3" key="1">
    <citation type="journal article" date="2024" name="Science">
        <title>Giant polyketide synthase enzymes in the biosynthesis of giant marine polyether toxins.</title>
        <authorList>
            <person name="Fallon T.R."/>
            <person name="Shende V.V."/>
            <person name="Wierzbicki I.H."/>
            <person name="Pendleton A.L."/>
            <person name="Watervoot N.F."/>
            <person name="Auber R.P."/>
            <person name="Gonzalez D.J."/>
            <person name="Wisecaver J.H."/>
            <person name="Moore B.S."/>
        </authorList>
    </citation>
    <scope>NUCLEOTIDE SEQUENCE [LARGE SCALE GENOMIC DNA]</scope>
    <source>
        <strain evidence="2 3">12B1</strain>
    </source>
</reference>
<dbReference type="PANTHER" id="PTHR12126">
    <property type="entry name" value="NADH-UBIQUINONE OXIDOREDUCTASE 39 KDA SUBUNIT-RELATED"/>
    <property type="match status" value="1"/>
</dbReference>
<evidence type="ECO:0000313" key="3">
    <source>
        <dbReference type="Proteomes" id="UP001515480"/>
    </source>
</evidence>
<dbReference type="AlphaFoldDB" id="A0AB34K4B8"/>
<dbReference type="InterPro" id="IPR051207">
    <property type="entry name" value="ComplexI_NDUFA9_subunit"/>
</dbReference>
<organism evidence="2 3">
    <name type="scientific">Prymnesium parvum</name>
    <name type="common">Toxic golden alga</name>
    <dbReference type="NCBI Taxonomy" id="97485"/>
    <lineage>
        <taxon>Eukaryota</taxon>
        <taxon>Haptista</taxon>
        <taxon>Haptophyta</taxon>
        <taxon>Prymnesiophyceae</taxon>
        <taxon>Prymnesiales</taxon>
        <taxon>Prymnesiaceae</taxon>
        <taxon>Prymnesium</taxon>
    </lineage>
</organism>